<dbReference type="Pfam" id="PF13245">
    <property type="entry name" value="AAA_19"/>
    <property type="match status" value="1"/>
</dbReference>
<dbReference type="SUPFAM" id="SSF52540">
    <property type="entry name" value="P-loop containing nucleoside triphosphate hydrolases"/>
    <property type="match status" value="1"/>
</dbReference>
<dbReference type="AlphaFoldDB" id="A0A0D6AYS7"/>
<evidence type="ECO:0000313" key="1">
    <source>
        <dbReference type="EMBL" id="BAQ67770.1"/>
    </source>
</evidence>
<gene>
    <name evidence="1" type="ORF">NHU_00601</name>
</gene>
<dbReference type="PANTHER" id="PTHR11070:SF3">
    <property type="entry name" value="DNA 3'-5' HELICASE"/>
    <property type="match status" value="1"/>
</dbReference>
<proteinExistence type="predicted"/>
<dbReference type="GO" id="GO:0005829">
    <property type="term" value="C:cytosol"/>
    <property type="evidence" value="ECO:0007669"/>
    <property type="project" value="TreeGrafter"/>
</dbReference>
<name>A0A0D6AYS7_RHOSU</name>
<reference evidence="1 2" key="1">
    <citation type="submission" date="2015-02" db="EMBL/GenBank/DDBJ databases">
        <title>Genome sequene of Rhodovulum sulfidophilum DSM 2351.</title>
        <authorList>
            <person name="Nagao N."/>
        </authorList>
    </citation>
    <scope>NUCLEOTIDE SEQUENCE [LARGE SCALE GENOMIC DNA]</scope>
    <source>
        <strain evidence="1 2">DSM 2351</strain>
    </source>
</reference>
<dbReference type="PATRIC" id="fig|35806.4.peg.619"/>
<dbReference type="PANTHER" id="PTHR11070">
    <property type="entry name" value="UVRD / RECB / PCRA DNA HELICASE FAMILY MEMBER"/>
    <property type="match status" value="1"/>
</dbReference>
<dbReference type="InterPro" id="IPR000212">
    <property type="entry name" value="DNA_helicase_UvrD/REP"/>
</dbReference>
<dbReference type="InterPro" id="IPR027417">
    <property type="entry name" value="P-loop_NTPase"/>
</dbReference>
<dbReference type="Proteomes" id="UP000064912">
    <property type="component" value="Chromosome"/>
</dbReference>
<evidence type="ECO:0000313" key="2">
    <source>
        <dbReference type="Proteomes" id="UP000064912"/>
    </source>
</evidence>
<sequence>MAQGVKNVMEPEVSEIMGNIASKHDFLLSGGAGSGKTYSLVRTIEEVCGVYPGSPIACMTYTNATAREILERIAAPNLKVGTIHDFLWDIIKPFQESIKEALITLHNDVEFGGVKFSGSKVSLSDFSEKNIQYKEFYSARRGVISHDELLHISEFLFSRYPKLCSVAKARYPFIFIDEYQDTAPEVVGILLDHFQNSAVESVIGFFGDSMQSIYDGSVGSLTDYVASGRICEVVKTENRRCPSAVIDVANKIRKDNFVRAPSNDPKAPNMENGVVIKGSAKFMYTQGVQDEAFSINDFLGWDFSDIRNCRELNLTHNLIAPRAGFSGLLDIYDKDRVLSYRDRIKSYIKDNAVTTDFSEMTFGQVVDELYSAEGNKKKIDPTKKQREFIDSNIDLFEFAKGLPFLEFSRSYVSKDQLLDDKKEHEGEEGKTNTSRDALIKHLFKIKKIVRLYNNGEVSRFLRLTDIKINRLQDKVDIEENIAKLGKMGGSSIGEVLSFRDKSGIVRIDDNLKFFQENNRYLYHRVQAAPYAWFLSLFEYLEGRSPFSTQHKVKGRQFERVLVVLDNGDWSLYNFENLLSGDGKDTVIARTEKIFYVCCTRAMKDLVVFIKDPSESAISGAKQIFGEEHVINVGTPA</sequence>
<dbReference type="EMBL" id="AP014800">
    <property type="protein sequence ID" value="BAQ67770.1"/>
    <property type="molecule type" value="Genomic_DNA"/>
</dbReference>
<dbReference type="GO" id="GO:0003677">
    <property type="term" value="F:DNA binding"/>
    <property type="evidence" value="ECO:0007669"/>
    <property type="project" value="InterPro"/>
</dbReference>
<dbReference type="GO" id="GO:0005524">
    <property type="term" value="F:ATP binding"/>
    <property type="evidence" value="ECO:0007669"/>
    <property type="project" value="InterPro"/>
</dbReference>
<accession>A0A0D6AYS7</accession>
<dbReference type="KEGG" id="rsu:NHU_00601"/>
<dbReference type="Gene3D" id="3.40.50.300">
    <property type="entry name" value="P-loop containing nucleotide triphosphate hydrolases"/>
    <property type="match status" value="2"/>
</dbReference>
<dbReference type="GO" id="GO:0043138">
    <property type="term" value="F:3'-5' DNA helicase activity"/>
    <property type="evidence" value="ECO:0007669"/>
    <property type="project" value="TreeGrafter"/>
</dbReference>
<dbReference type="GO" id="GO:0000725">
    <property type="term" value="P:recombinational repair"/>
    <property type="evidence" value="ECO:0007669"/>
    <property type="project" value="TreeGrafter"/>
</dbReference>
<protein>
    <submittedName>
        <fullName evidence="1">Uncharacterized protein</fullName>
    </submittedName>
</protein>
<organism evidence="1 2">
    <name type="scientific">Rhodovulum sulfidophilum</name>
    <name type="common">Rhodobacter sulfidophilus</name>
    <dbReference type="NCBI Taxonomy" id="35806"/>
    <lineage>
        <taxon>Bacteria</taxon>
        <taxon>Pseudomonadati</taxon>
        <taxon>Pseudomonadota</taxon>
        <taxon>Alphaproteobacteria</taxon>
        <taxon>Rhodobacterales</taxon>
        <taxon>Paracoccaceae</taxon>
        <taxon>Rhodovulum</taxon>
    </lineage>
</organism>